<dbReference type="SMART" id="SM00345">
    <property type="entry name" value="HTH_GNTR"/>
    <property type="match status" value="1"/>
</dbReference>
<comment type="caution">
    <text evidence="5">The sequence shown here is derived from an EMBL/GenBank/DDBJ whole genome shotgun (WGS) entry which is preliminary data.</text>
</comment>
<gene>
    <name evidence="5" type="ORF">FYJ87_05215</name>
</gene>
<dbReference type="PROSITE" id="PS50949">
    <property type="entry name" value="HTH_GNTR"/>
    <property type="match status" value="1"/>
</dbReference>
<dbReference type="InterPro" id="IPR036388">
    <property type="entry name" value="WH-like_DNA-bd_sf"/>
</dbReference>
<keyword evidence="1" id="KW-0805">Transcription regulation</keyword>
<reference evidence="5 6" key="1">
    <citation type="submission" date="2019-08" db="EMBL/GenBank/DDBJ databases">
        <title>Draft genome of C. urealyticum strain VH4248.</title>
        <authorList>
            <person name="Navas J."/>
        </authorList>
    </citation>
    <scope>NUCLEOTIDE SEQUENCE [LARGE SCALE GENOMIC DNA]</scope>
    <source>
        <strain evidence="5 6">VH4248</strain>
    </source>
</reference>
<dbReference type="CDD" id="cd07377">
    <property type="entry name" value="WHTH_GntR"/>
    <property type="match status" value="1"/>
</dbReference>
<keyword evidence="2" id="KW-0238">DNA-binding</keyword>
<dbReference type="Pfam" id="PF00392">
    <property type="entry name" value="GntR"/>
    <property type="match status" value="1"/>
</dbReference>
<dbReference type="GO" id="GO:0003700">
    <property type="term" value="F:DNA-binding transcription factor activity"/>
    <property type="evidence" value="ECO:0007669"/>
    <property type="project" value="InterPro"/>
</dbReference>
<accession>A0A5D4G380</accession>
<dbReference type="GO" id="GO:0003677">
    <property type="term" value="F:DNA binding"/>
    <property type="evidence" value="ECO:0007669"/>
    <property type="project" value="UniProtKB-KW"/>
</dbReference>
<dbReference type="Proteomes" id="UP000324726">
    <property type="component" value="Unassembled WGS sequence"/>
</dbReference>
<name>A0A5D4G380_9CORY</name>
<protein>
    <submittedName>
        <fullName evidence="5">GntR family transcriptional regulator</fullName>
    </submittedName>
</protein>
<evidence type="ECO:0000259" key="4">
    <source>
        <dbReference type="PROSITE" id="PS50949"/>
    </source>
</evidence>
<evidence type="ECO:0000256" key="3">
    <source>
        <dbReference type="ARBA" id="ARBA00023163"/>
    </source>
</evidence>
<evidence type="ECO:0000313" key="6">
    <source>
        <dbReference type="Proteomes" id="UP000324726"/>
    </source>
</evidence>
<proteinExistence type="predicted"/>
<feature type="domain" description="HTH gntR-type" evidence="4">
    <location>
        <begin position="19"/>
        <end position="87"/>
    </location>
</feature>
<dbReference type="PANTHER" id="PTHR38445">
    <property type="entry name" value="HTH-TYPE TRANSCRIPTIONAL REPRESSOR YTRA"/>
    <property type="match status" value="1"/>
</dbReference>
<sequence>MVNLITREVVMQTDSTDPRPIYMQIAEDLKSMILSGELVIDQRAPSTKELSEFYQVNPTTAAKAMTELSQEKLVEKKRGLGMFVTQGARERIRSERKGAFQRTYIDPLKTEAAALGLSLEEIIAMLKEEK</sequence>
<evidence type="ECO:0000256" key="1">
    <source>
        <dbReference type="ARBA" id="ARBA00023015"/>
    </source>
</evidence>
<organism evidence="5 6">
    <name type="scientific">Corynebacterium urealyticum</name>
    <dbReference type="NCBI Taxonomy" id="43771"/>
    <lineage>
        <taxon>Bacteria</taxon>
        <taxon>Bacillati</taxon>
        <taxon>Actinomycetota</taxon>
        <taxon>Actinomycetes</taxon>
        <taxon>Mycobacteriales</taxon>
        <taxon>Corynebacteriaceae</taxon>
        <taxon>Corynebacterium</taxon>
    </lineage>
</organism>
<dbReference type="AlphaFoldDB" id="A0A5D4G380"/>
<dbReference type="InterPro" id="IPR036390">
    <property type="entry name" value="WH_DNA-bd_sf"/>
</dbReference>
<dbReference type="InterPro" id="IPR000524">
    <property type="entry name" value="Tscrpt_reg_HTH_GntR"/>
</dbReference>
<dbReference type="EMBL" id="VSZI01000001">
    <property type="protein sequence ID" value="TYR21020.1"/>
    <property type="molecule type" value="Genomic_DNA"/>
</dbReference>
<evidence type="ECO:0000256" key="2">
    <source>
        <dbReference type="ARBA" id="ARBA00023125"/>
    </source>
</evidence>
<keyword evidence="3" id="KW-0804">Transcription</keyword>
<dbReference type="Gene3D" id="1.10.10.10">
    <property type="entry name" value="Winged helix-like DNA-binding domain superfamily/Winged helix DNA-binding domain"/>
    <property type="match status" value="1"/>
</dbReference>
<dbReference type="SUPFAM" id="SSF46785">
    <property type="entry name" value="Winged helix' DNA-binding domain"/>
    <property type="match status" value="1"/>
</dbReference>
<evidence type="ECO:0000313" key="5">
    <source>
        <dbReference type="EMBL" id="TYR21020.1"/>
    </source>
</evidence>
<dbReference type="PANTHER" id="PTHR38445:SF10">
    <property type="entry name" value="GNTR-FAMILY TRANSCRIPTIONAL REGULATOR"/>
    <property type="match status" value="1"/>
</dbReference>